<reference evidence="5 6" key="1">
    <citation type="journal article" date="2020" name="ISME J.">
        <title>Uncovering the hidden diversity of litter-decomposition mechanisms in mushroom-forming fungi.</title>
        <authorList>
            <person name="Floudas D."/>
            <person name="Bentzer J."/>
            <person name="Ahren D."/>
            <person name="Johansson T."/>
            <person name="Persson P."/>
            <person name="Tunlid A."/>
        </authorList>
    </citation>
    <scope>NUCLEOTIDE SEQUENCE [LARGE SCALE GENOMIC DNA]</scope>
    <source>
        <strain evidence="5 6">CBS 661.87</strain>
    </source>
</reference>
<evidence type="ECO:0000313" key="6">
    <source>
        <dbReference type="Proteomes" id="UP000565441"/>
    </source>
</evidence>
<feature type="region of interest" description="Disordered" evidence="2">
    <location>
        <begin position="205"/>
        <end position="228"/>
    </location>
</feature>
<keyword evidence="3" id="KW-0812">Transmembrane</keyword>
<sequence length="797" mass="85639">MRLSRSFLFPFFLFHIGANLAIVVNRTIDDYFGDPATGKAPIYAPPAVWAGPECQGCAINPDPKQAFNGTWTAATYQQKFEHGISIHLSFKGIAIYVFFIVPNYIESPITTETVCNFTLDGQLVGTFNHSASGKPDFLYNVPVFSHTGLSNVDHTLLISTSGIDRHIFVSFDYAIYTFDDTPPQTEAPPLTSGVTMITSSLTRPSIDVPSSSATATKPSGTVSVPGTTTQTRSVHKINVKAIVGSVIGGVAGLLILIGIVRWAHLHQARTGLKMGTRAIVGSVFSGVMNLLHYCRKRSMATKVSTDHYAPTPFLLDGGPANGSGVPMPKSISTPAQHTILDTRTDLVQPEILHPTSRNHDRESMLQAYPSSNTNAGARAIAVNRTIDDTLGDSVTGKAPKYSPPDVWAGPECPGCVIKPDTKNAFHGTWKAATYHRELEHGISIQLSFKGIAIYVFFIIPDYIEDHITTETACNFTLDGQLVRTFSHVPTSDTIGFLYNVPVFSQTGLPNVDHTLLISTSGVDRHIFVSFDYAIYTFDDTPPQTEAPPSSSGTTITSFFSSPSIVSPSVIPSSDVPSSAVPSNAVPSIAVPSSAVLWSVVPSSSATATKPSATVSIPDATTQIGSIHKTNVNAIVGGVIGGVAGLLVLVLIVIVRWDRLFRGRVGGFRDSQSSFMGGMADKRPEVQTAIFPHPSNPKVLPTYGSLHLAPTFSPSTAFGGTHYATIEKSGSDREEVAAEHGYGHGLGVAGPFKHDIKSEVEPTRPRRNDNEVGLAALREEMRSLEDEYLMTKQQLEKD</sequence>
<feature type="coiled-coil region" evidence="1">
    <location>
        <begin position="766"/>
        <end position="793"/>
    </location>
</feature>
<feature type="transmembrane region" description="Helical" evidence="3">
    <location>
        <begin position="633"/>
        <end position="654"/>
    </location>
</feature>
<protein>
    <submittedName>
        <fullName evidence="5">Uncharacterized protein</fullName>
    </submittedName>
</protein>
<dbReference type="Proteomes" id="UP000565441">
    <property type="component" value="Unassembled WGS sequence"/>
</dbReference>
<name>A0A8H5MA98_9AGAR</name>
<gene>
    <name evidence="5" type="ORF">D9615_001527</name>
</gene>
<dbReference type="EMBL" id="JAACJP010000002">
    <property type="protein sequence ID" value="KAF5386633.1"/>
    <property type="molecule type" value="Genomic_DNA"/>
</dbReference>
<feature type="signal peptide" evidence="4">
    <location>
        <begin position="1"/>
        <end position="21"/>
    </location>
</feature>
<feature type="transmembrane region" description="Helical" evidence="3">
    <location>
        <begin position="241"/>
        <end position="263"/>
    </location>
</feature>
<accession>A0A8H5MA98</accession>
<organism evidence="5 6">
    <name type="scientific">Tricholomella constricta</name>
    <dbReference type="NCBI Taxonomy" id="117010"/>
    <lineage>
        <taxon>Eukaryota</taxon>
        <taxon>Fungi</taxon>
        <taxon>Dikarya</taxon>
        <taxon>Basidiomycota</taxon>
        <taxon>Agaricomycotina</taxon>
        <taxon>Agaricomycetes</taxon>
        <taxon>Agaricomycetidae</taxon>
        <taxon>Agaricales</taxon>
        <taxon>Tricholomatineae</taxon>
        <taxon>Lyophyllaceae</taxon>
        <taxon>Tricholomella</taxon>
    </lineage>
</organism>
<keyword evidence="3" id="KW-0472">Membrane</keyword>
<keyword evidence="6" id="KW-1185">Reference proteome</keyword>
<evidence type="ECO:0000256" key="1">
    <source>
        <dbReference type="SAM" id="Coils"/>
    </source>
</evidence>
<keyword evidence="1" id="KW-0175">Coiled coil</keyword>
<feature type="chain" id="PRO_5034954222" evidence="4">
    <location>
        <begin position="22"/>
        <end position="797"/>
    </location>
</feature>
<comment type="caution">
    <text evidence="5">The sequence shown here is derived from an EMBL/GenBank/DDBJ whole genome shotgun (WGS) entry which is preliminary data.</text>
</comment>
<keyword evidence="3" id="KW-1133">Transmembrane helix</keyword>
<evidence type="ECO:0000256" key="2">
    <source>
        <dbReference type="SAM" id="MobiDB-lite"/>
    </source>
</evidence>
<keyword evidence="4" id="KW-0732">Signal</keyword>
<evidence type="ECO:0000256" key="4">
    <source>
        <dbReference type="SAM" id="SignalP"/>
    </source>
</evidence>
<evidence type="ECO:0000256" key="3">
    <source>
        <dbReference type="SAM" id="Phobius"/>
    </source>
</evidence>
<feature type="transmembrane region" description="Helical" evidence="3">
    <location>
        <begin position="275"/>
        <end position="293"/>
    </location>
</feature>
<evidence type="ECO:0000313" key="5">
    <source>
        <dbReference type="EMBL" id="KAF5386633.1"/>
    </source>
</evidence>
<dbReference type="AlphaFoldDB" id="A0A8H5MA98"/>
<proteinExistence type="predicted"/>
<dbReference type="OrthoDB" id="2758521at2759"/>